<dbReference type="Gene3D" id="2.40.390.10">
    <property type="entry name" value="CV3147-like"/>
    <property type="match status" value="1"/>
</dbReference>
<reference evidence="2 3" key="1">
    <citation type="submission" date="2015-06" db="EMBL/GenBank/DDBJ databases">
        <title>New insights into the roles of widespread benthic archaea in carbon and nitrogen cycling.</title>
        <authorList>
            <person name="Lazar C.S."/>
            <person name="Baker B.J."/>
            <person name="Seitz K.W."/>
            <person name="Hyde A.S."/>
            <person name="Dick G.J."/>
            <person name="Hinrichs K.-U."/>
            <person name="Teske A.P."/>
        </authorList>
    </citation>
    <scope>NUCLEOTIDE SEQUENCE [LARGE SCALE GENOMIC DNA]</scope>
    <source>
        <strain evidence="2">DG-45</strain>
    </source>
</reference>
<dbReference type="InterPro" id="IPR024071">
    <property type="entry name" value="S-Me-THD_C_sf"/>
</dbReference>
<dbReference type="Pfam" id="PF20906">
    <property type="entry name" value="S-Me-THD_C"/>
    <property type="match status" value="1"/>
</dbReference>
<feature type="domain" description="S-Me-THD-like C-terminal" evidence="1">
    <location>
        <begin position="188"/>
        <end position="377"/>
    </location>
</feature>
<gene>
    <name evidence="2" type="ORF">AC482_07270</name>
</gene>
<proteinExistence type="predicted"/>
<dbReference type="Proteomes" id="UP000037210">
    <property type="component" value="Unassembled WGS sequence"/>
</dbReference>
<dbReference type="SUPFAM" id="SSF160991">
    <property type="entry name" value="CV3147-like"/>
    <property type="match status" value="1"/>
</dbReference>
<dbReference type="EMBL" id="LFWZ01000074">
    <property type="protein sequence ID" value="KON29088.1"/>
    <property type="molecule type" value="Genomic_DNA"/>
</dbReference>
<sequence>MEAVARMVDQVLDEGHKLKFIGLDEIPDDKYIFSDCGTGGGIQSDMKAKWVGFPRNRLQRDHKYSFDYSTRMKDMIMQADREWCPLNTWSELPGPEFRGSGAKRLAELIGEEPYSHVQFEVAPGFVRTLCRLARENKPYVDATVAGHRAAPEISQNGLNLANVPCTPAVYTTSMGDMLVLEKTLCFQRMEEIVEGLSTYSGGSVSGVQAVKGKDMKKAAFAGAPSLTMKVGKAIRGALKAGEPPVDAMLEALGPLGYKLFEGQVFDYWQDDAYSFIWGIAKIKGAGPYEGHDLKIWYKNEHHISWLDGKPYVTSPDGINVVDTETGWGLANFWPAEWEPGRKVAVVGVKAEERWETPMGLKLFGPQHFRYDISHVPLEKAYKAF</sequence>
<dbReference type="AlphaFoldDB" id="A0A0M0BKL4"/>
<name>A0A0M0BKL4_9ARCH</name>
<accession>A0A0M0BKL4</accession>
<organism evidence="2 3">
    <name type="scientific">miscellaneous Crenarchaeota group-15 archaeon DG-45</name>
    <dbReference type="NCBI Taxonomy" id="1685127"/>
    <lineage>
        <taxon>Archaea</taxon>
        <taxon>Candidatus Bathyarchaeota</taxon>
        <taxon>MCG-15</taxon>
    </lineage>
</organism>
<dbReference type="InterPro" id="IPR027479">
    <property type="entry name" value="S-Me-THD_N_sf"/>
</dbReference>
<comment type="caution">
    <text evidence="2">The sequence shown here is derived from an EMBL/GenBank/DDBJ whole genome shotgun (WGS) entry which is preliminary data.</text>
</comment>
<dbReference type="InterPro" id="IPR048350">
    <property type="entry name" value="S-Me-THD-like_C"/>
</dbReference>
<evidence type="ECO:0000313" key="2">
    <source>
        <dbReference type="EMBL" id="KON29088.1"/>
    </source>
</evidence>
<evidence type="ECO:0000313" key="3">
    <source>
        <dbReference type="Proteomes" id="UP000037210"/>
    </source>
</evidence>
<dbReference type="Gene3D" id="3.40.1610.10">
    <property type="entry name" value="CV3147-like domain"/>
    <property type="match status" value="1"/>
</dbReference>
<evidence type="ECO:0000259" key="1">
    <source>
        <dbReference type="Pfam" id="PF20906"/>
    </source>
</evidence>
<protein>
    <recommendedName>
        <fullName evidence="1">S-Me-THD-like C-terminal domain-containing protein</fullName>
    </recommendedName>
</protein>